<gene>
    <name evidence="1" type="ORF">LCGC14_3001640</name>
</gene>
<dbReference type="EMBL" id="LAZR01061867">
    <property type="protein sequence ID" value="KKK62708.1"/>
    <property type="molecule type" value="Genomic_DNA"/>
</dbReference>
<proteinExistence type="predicted"/>
<name>A0A0F8X1A8_9ZZZZ</name>
<dbReference type="AlphaFoldDB" id="A0A0F8X1A8"/>
<reference evidence="1" key="1">
    <citation type="journal article" date="2015" name="Nature">
        <title>Complex archaea that bridge the gap between prokaryotes and eukaryotes.</title>
        <authorList>
            <person name="Spang A."/>
            <person name="Saw J.H."/>
            <person name="Jorgensen S.L."/>
            <person name="Zaremba-Niedzwiedzka K."/>
            <person name="Martijn J."/>
            <person name="Lind A.E."/>
            <person name="van Eijk R."/>
            <person name="Schleper C."/>
            <person name="Guy L."/>
            <person name="Ettema T.J."/>
        </authorList>
    </citation>
    <scope>NUCLEOTIDE SEQUENCE</scope>
</reference>
<accession>A0A0F8X1A8</accession>
<organism evidence="1">
    <name type="scientific">marine sediment metagenome</name>
    <dbReference type="NCBI Taxonomy" id="412755"/>
    <lineage>
        <taxon>unclassified sequences</taxon>
        <taxon>metagenomes</taxon>
        <taxon>ecological metagenomes</taxon>
    </lineage>
</organism>
<protein>
    <submittedName>
        <fullName evidence="1">Uncharacterized protein</fullName>
    </submittedName>
</protein>
<comment type="caution">
    <text evidence="1">The sequence shown here is derived from an EMBL/GenBank/DDBJ whole genome shotgun (WGS) entry which is preliminary data.</text>
</comment>
<evidence type="ECO:0000313" key="1">
    <source>
        <dbReference type="EMBL" id="KKK62708.1"/>
    </source>
</evidence>
<sequence>MKSIKRLKHCSFMWIKETEMDYDGLEIQADNGGVIFLTKQETKSGFPLCIMLFFQHHIPI</sequence>